<evidence type="ECO:0000256" key="5">
    <source>
        <dbReference type="ARBA" id="ARBA00023242"/>
    </source>
</evidence>
<protein>
    <recommendedName>
        <fullName evidence="10">Transcription factor AP-4</fullName>
    </recommendedName>
</protein>
<evidence type="ECO:0000256" key="8">
    <source>
        <dbReference type="SAM" id="Phobius"/>
    </source>
</evidence>
<organism evidence="9">
    <name type="scientific">Timema cristinae</name>
    <name type="common">Walking stick</name>
    <dbReference type="NCBI Taxonomy" id="61476"/>
    <lineage>
        <taxon>Eukaryota</taxon>
        <taxon>Metazoa</taxon>
        <taxon>Ecdysozoa</taxon>
        <taxon>Arthropoda</taxon>
        <taxon>Hexapoda</taxon>
        <taxon>Insecta</taxon>
        <taxon>Pterygota</taxon>
        <taxon>Neoptera</taxon>
        <taxon>Polyneoptera</taxon>
        <taxon>Phasmatodea</taxon>
        <taxon>Timematodea</taxon>
        <taxon>Timematoidea</taxon>
        <taxon>Timematidae</taxon>
        <taxon>Timema</taxon>
    </lineage>
</organism>
<comment type="subcellular location">
    <subcellularLocation>
        <location evidence="1">Nucleus</location>
    </subcellularLocation>
</comment>
<evidence type="ECO:0008006" key="10">
    <source>
        <dbReference type="Google" id="ProtNLM"/>
    </source>
</evidence>
<feature type="region of interest" description="Disordered" evidence="7">
    <location>
        <begin position="470"/>
        <end position="489"/>
    </location>
</feature>
<reference evidence="9" key="1">
    <citation type="submission" date="2020-11" db="EMBL/GenBank/DDBJ databases">
        <authorList>
            <person name="Tran Van P."/>
        </authorList>
    </citation>
    <scope>NUCLEOTIDE SEQUENCE</scope>
</reference>
<dbReference type="EMBL" id="OC319442">
    <property type="protein sequence ID" value="CAD7405407.1"/>
    <property type="molecule type" value="Genomic_DNA"/>
</dbReference>
<feature type="coiled-coil region" evidence="6">
    <location>
        <begin position="286"/>
        <end position="313"/>
    </location>
</feature>
<dbReference type="PANTHER" id="PTHR15741:SF27">
    <property type="entry name" value="TRANSCRIPTION FACTOR AP-4"/>
    <property type="match status" value="1"/>
</dbReference>
<dbReference type="InterPro" id="IPR052207">
    <property type="entry name" value="Max-like/E-box_TFs"/>
</dbReference>
<evidence type="ECO:0000256" key="4">
    <source>
        <dbReference type="ARBA" id="ARBA00023163"/>
    </source>
</evidence>
<keyword evidence="6" id="KW-0175">Coiled coil</keyword>
<evidence type="ECO:0000256" key="7">
    <source>
        <dbReference type="SAM" id="MobiDB-lite"/>
    </source>
</evidence>
<dbReference type="PANTHER" id="PTHR15741">
    <property type="entry name" value="BASIC HELIX-LOOP-HELIX ZIP TRANSCRIPTION FACTOR"/>
    <property type="match status" value="1"/>
</dbReference>
<evidence type="ECO:0000256" key="3">
    <source>
        <dbReference type="ARBA" id="ARBA00023125"/>
    </source>
</evidence>
<name>A0A7R9D0A6_TIMCR</name>
<evidence type="ECO:0000256" key="1">
    <source>
        <dbReference type="ARBA" id="ARBA00004123"/>
    </source>
</evidence>
<keyword evidence="8" id="KW-0812">Transmembrane</keyword>
<feature type="region of interest" description="Disordered" evidence="7">
    <location>
        <begin position="429"/>
        <end position="456"/>
    </location>
</feature>
<sequence>MRMRSDASRSSGGGYYSTLVASQRETRRGALLACHVLPSSRCQVVGRLLPSVPTSPPPALSYRQLLRLCRESALQEQQCSLYLAVPPSSSPPSYVRMRTTVKHHVTGTVKCTVPYKDVCIFFINWGIFIEVLTLGLTGYLLGSKPGQCCPVDRVLRHPCVLSAADVLPGALSSRQNSSCPPPIIPFLRCQAAILQQTAEYVYQLEREKTSLLSQNCHLKRLVNQHEGQQESVPVKKRKIENTNSVVVSMTSLPCESSDEGTGSMSPEPVTIIAATPPALSSHSREMIELRIQLDRERRLRMHLEEQVRTLESQIYPERIREMTQQLQIKLQYQQGVVEHTSQQQQTMSAGGLVSVSILPDTPQLQVVSAASVPPVGQTTTVATAQEEEEEEMMSPCPSPVPIPACPPTPPPQEQRLPSALEAAIKAEPKVEVERLPSPAPDDATPRVGLYPPSTSRQNLETIVEAIRHLEGDHLFQDDPYTPTHPPDTP</sequence>
<gene>
    <name evidence="9" type="ORF">TCEB3V08_LOCUS7967</name>
</gene>
<keyword evidence="8" id="KW-0472">Membrane</keyword>
<keyword evidence="5" id="KW-0539">Nucleus</keyword>
<feature type="transmembrane region" description="Helical" evidence="8">
    <location>
        <begin position="118"/>
        <end position="141"/>
    </location>
</feature>
<keyword evidence="4" id="KW-0804">Transcription</keyword>
<evidence type="ECO:0000256" key="2">
    <source>
        <dbReference type="ARBA" id="ARBA00023015"/>
    </source>
</evidence>
<dbReference type="GO" id="GO:0000978">
    <property type="term" value="F:RNA polymerase II cis-regulatory region sequence-specific DNA binding"/>
    <property type="evidence" value="ECO:0007669"/>
    <property type="project" value="TreeGrafter"/>
</dbReference>
<dbReference type="GO" id="GO:0005634">
    <property type="term" value="C:nucleus"/>
    <property type="evidence" value="ECO:0007669"/>
    <property type="project" value="UniProtKB-SubCell"/>
</dbReference>
<accession>A0A7R9D0A6</accession>
<evidence type="ECO:0000313" key="9">
    <source>
        <dbReference type="EMBL" id="CAD7405407.1"/>
    </source>
</evidence>
<proteinExistence type="predicted"/>
<evidence type="ECO:0000256" key="6">
    <source>
        <dbReference type="SAM" id="Coils"/>
    </source>
</evidence>
<keyword evidence="3" id="KW-0238">DNA-binding</keyword>
<dbReference type="GO" id="GO:0000981">
    <property type="term" value="F:DNA-binding transcription factor activity, RNA polymerase II-specific"/>
    <property type="evidence" value="ECO:0007669"/>
    <property type="project" value="TreeGrafter"/>
</dbReference>
<keyword evidence="2" id="KW-0805">Transcription regulation</keyword>
<keyword evidence="8" id="KW-1133">Transmembrane helix</keyword>
<dbReference type="AlphaFoldDB" id="A0A7R9D0A6"/>